<dbReference type="InterPro" id="IPR000719">
    <property type="entry name" value="Prot_kinase_dom"/>
</dbReference>
<dbReference type="AlphaFoldDB" id="A0A0C1R3N4"/>
<evidence type="ECO:0000313" key="13">
    <source>
        <dbReference type="EMBL" id="KIE12159.1"/>
    </source>
</evidence>
<comment type="catalytic activity">
    <reaction evidence="7">
        <text>L-threonyl-[protein] + ATP = O-phospho-L-threonyl-[protein] + ADP + H(+)</text>
        <dbReference type="Rhea" id="RHEA:46608"/>
        <dbReference type="Rhea" id="RHEA-COMP:11060"/>
        <dbReference type="Rhea" id="RHEA-COMP:11605"/>
        <dbReference type="ChEBI" id="CHEBI:15378"/>
        <dbReference type="ChEBI" id="CHEBI:30013"/>
        <dbReference type="ChEBI" id="CHEBI:30616"/>
        <dbReference type="ChEBI" id="CHEBI:61977"/>
        <dbReference type="ChEBI" id="CHEBI:456216"/>
        <dbReference type="EC" id="2.7.11.1"/>
    </reaction>
</comment>
<evidence type="ECO:0000313" key="14">
    <source>
        <dbReference type="Proteomes" id="UP000029738"/>
    </source>
</evidence>
<evidence type="ECO:0000256" key="6">
    <source>
        <dbReference type="ARBA" id="ARBA00022840"/>
    </source>
</evidence>
<dbReference type="SUPFAM" id="SSF56112">
    <property type="entry name" value="Protein kinase-like (PK-like)"/>
    <property type="match status" value="1"/>
</dbReference>
<keyword evidence="3" id="KW-0808">Transferase</keyword>
<evidence type="ECO:0000256" key="1">
    <source>
        <dbReference type="ARBA" id="ARBA00012513"/>
    </source>
</evidence>
<evidence type="ECO:0000256" key="3">
    <source>
        <dbReference type="ARBA" id="ARBA00022679"/>
    </source>
</evidence>
<dbReference type="InterPro" id="IPR011009">
    <property type="entry name" value="Kinase-like_dom_sf"/>
</dbReference>
<dbReference type="GO" id="GO:0004674">
    <property type="term" value="F:protein serine/threonine kinase activity"/>
    <property type="evidence" value="ECO:0007669"/>
    <property type="project" value="UniProtKB-KW"/>
</dbReference>
<evidence type="ECO:0000256" key="9">
    <source>
        <dbReference type="PROSITE-ProRule" id="PRU10141"/>
    </source>
</evidence>
<feature type="compositionally biased region" description="Polar residues" evidence="10">
    <location>
        <begin position="320"/>
        <end position="361"/>
    </location>
</feature>
<keyword evidence="14" id="KW-1185">Reference proteome</keyword>
<evidence type="ECO:0000256" key="7">
    <source>
        <dbReference type="ARBA" id="ARBA00047899"/>
    </source>
</evidence>
<evidence type="ECO:0000256" key="8">
    <source>
        <dbReference type="ARBA" id="ARBA00048679"/>
    </source>
</evidence>
<dbReference type="PANTHER" id="PTHR24363">
    <property type="entry name" value="SERINE/THREONINE PROTEIN KINASE"/>
    <property type="match status" value="1"/>
</dbReference>
<comment type="catalytic activity">
    <reaction evidence="8">
        <text>L-seryl-[protein] + ATP = O-phospho-L-seryl-[protein] + ADP + H(+)</text>
        <dbReference type="Rhea" id="RHEA:17989"/>
        <dbReference type="Rhea" id="RHEA-COMP:9863"/>
        <dbReference type="Rhea" id="RHEA-COMP:11604"/>
        <dbReference type="ChEBI" id="CHEBI:15378"/>
        <dbReference type="ChEBI" id="CHEBI:29999"/>
        <dbReference type="ChEBI" id="CHEBI:30616"/>
        <dbReference type="ChEBI" id="CHEBI:83421"/>
        <dbReference type="ChEBI" id="CHEBI:456216"/>
        <dbReference type="EC" id="2.7.11.1"/>
    </reaction>
</comment>
<dbReference type="CDD" id="cd14014">
    <property type="entry name" value="STKc_PknB_like"/>
    <property type="match status" value="1"/>
</dbReference>
<feature type="region of interest" description="Disordered" evidence="10">
    <location>
        <begin position="394"/>
        <end position="424"/>
    </location>
</feature>
<dbReference type="SMART" id="SM00220">
    <property type="entry name" value="S_TKc"/>
    <property type="match status" value="1"/>
</dbReference>
<protein>
    <recommendedName>
        <fullName evidence="1">non-specific serine/threonine protein kinase</fullName>
        <ecNumber evidence="1">2.7.11.1</ecNumber>
    </recommendedName>
</protein>
<dbReference type="RefSeq" id="WP_038085178.1">
    <property type="nucleotide sequence ID" value="NZ_JHEG04000001.1"/>
</dbReference>
<dbReference type="OrthoDB" id="468998at2"/>
<keyword evidence="5 13" id="KW-0418">Kinase</keyword>
<dbReference type="Proteomes" id="UP000029738">
    <property type="component" value="Unassembled WGS sequence"/>
</dbReference>
<evidence type="ECO:0000256" key="10">
    <source>
        <dbReference type="SAM" id="MobiDB-lite"/>
    </source>
</evidence>
<dbReference type="EMBL" id="JHEG04000001">
    <property type="protein sequence ID" value="KAF3890524.1"/>
    <property type="molecule type" value="Genomic_DNA"/>
</dbReference>
<feature type="compositionally biased region" description="Polar residues" evidence="10">
    <location>
        <begin position="415"/>
        <end position="424"/>
    </location>
</feature>
<gene>
    <name evidence="13" type="ORF">DA73_0211335</name>
    <name evidence="12" type="ORF">DA73_0400037515</name>
</gene>
<sequence length="497" mass="55360">MIGRLLDQRYLVVDLLGMGGFGHTYTAQDTRRPGNPVCVVKHLKPATDDLKFLQLARRLFRREAETLEKLGNHDQIPRLLAYFEEQQEFFLVQEYIEGHQLSMELSLGQRWDESQTIHLLQEVLPILEFLHDNEVIHRDIKPQNIIRRHSDNKLVLVDFGAVKQIQMYSLMNPNQLNNETIPIGTPGYMPSEQAQGRPRPNSDIYALGTIAIQALTGLNPKQFVADPKTGEIVWRQYAEVSDPLAEILTKMVRQYYKYRYESASDVLQAVTSITDPSTRSAVAVAVKYVLRNYLREGYASATKMVRSLQELAKSCYAPTENTKTPNVTQLPTTPSSQVPGTHSTLLIPNANLPTAPNTSPSPKGFPIKSPRQIQLLAGGSSVLALVALSVISANPPQQTSSSTTQENTIQETQSAGGTNTQRSTIPNNISQQNQLNNCFIVTRASNVRSVSGRRRTGKVIKAGTRVIVTGKEEGGWIELSAPESGWIWKSRTKNTCQ</sequence>
<dbReference type="Pfam" id="PF00069">
    <property type="entry name" value="Pkinase"/>
    <property type="match status" value="1"/>
</dbReference>
<dbReference type="PROSITE" id="PS00107">
    <property type="entry name" value="PROTEIN_KINASE_ATP"/>
    <property type="match status" value="1"/>
</dbReference>
<dbReference type="Gene3D" id="3.30.200.20">
    <property type="entry name" value="Phosphorylase Kinase, domain 1"/>
    <property type="match status" value="1"/>
</dbReference>
<dbReference type="Gene3D" id="1.10.510.10">
    <property type="entry name" value="Transferase(Phosphotransferase) domain 1"/>
    <property type="match status" value="1"/>
</dbReference>
<dbReference type="InterPro" id="IPR017441">
    <property type="entry name" value="Protein_kinase_ATP_BS"/>
</dbReference>
<accession>A0A0C1R3N4</accession>
<evidence type="ECO:0000313" key="12">
    <source>
        <dbReference type="EMBL" id="KAF3890524.1"/>
    </source>
</evidence>
<dbReference type="STRING" id="1479485.DA73_0211335"/>
<evidence type="ECO:0000256" key="4">
    <source>
        <dbReference type="ARBA" id="ARBA00022741"/>
    </source>
</evidence>
<dbReference type="EMBL" id="JHEG02000037">
    <property type="protein sequence ID" value="KIE12159.1"/>
    <property type="molecule type" value="Genomic_DNA"/>
</dbReference>
<dbReference type="PROSITE" id="PS50011">
    <property type="entry name" value="PROTEIN_KINASE_DOM"/>
    <property type="match status" value="1"/>
</dbReference>
<reference evidence="12" key="2">
    <citation type="submission" date="2019-11" db="EMBL/GenBank/DDBJ databases">
        <title>Improved Assembly of Tolypothrix boutellei genome.</title>
        <authorList>
            <person name="Sarangi A.N."/>
            <person name="Mukherjee M."/>
            <person name="Ghosh S."/>
            <person name="Singh D."/>
            <person name="Das A."/>
            <person name="Kant S."/>
            <person name="Prusty A."/>
            <person name="Tripathy S."/>
        </authorList>
    </citation>
    <scope>NUCLEOTIDE SEQUENCE</scope>
    <source>
        <strain evidence="12">VB521301</strain>
    </source>
</reference>
<feature type="region of interest" description="Disordered" evidence="10">
    <location>
        <begin position="320"/>
        <end position="366"/>
    </location>
</feature>
<feature type="domain" description="Protein kinase" evidence="11">
    <location>
        <begin position="10"/>
        <end position="294"/>
    </location>
</feature>
<keyword evidence="2 13" id="KW-0723">Serine/threonine-protein kinase</keyword>
<dbReference type="PANTHER" id="PTHR24363:SF0">
    <property type="entry name" value="SERINE_THREONINE KINASE LIKE DOMAIN CONTAINING 1"/>
    <property type="match status" value="1"/>
</dbReference>
<evidence type="ECO:0000256" key="2">
    <source>
        <dbReference type="ARBA" id="ARBA00022527"/>
    </source>
</evidence>
<dbReference type="EC" id="2.7.11.1" evidence="1"/>
<reference evidence="13" key="1">
    <citation type="journal article" date="2015" name="Genome Announc.">
        <title>Draft Genome Sequence of Tolypothrix boutellei Strain VB521301.</title>
        <authorList>
            <person name="Chandrababunaidu M.M."/>
            <person name="Singh D."/>
            <person name="Sen D."/>
            <person name="Bhan S."/>
            <person name="Das S."/>
            <person name="Gupta A."/>
            <person name="Adhikary S.P."/>
            <person name="Tripathy S."/>
        </authorList>
    </citation>
    <scope>NUCLEOTIDE SEQUENCE</scope>
    <source>
        <strain evidence="13">VB521301</strain>
    </source>
</reference>
<dbReference type="GO" id="GO:0005524">
    <property type="term" value="F:ATP binding"/>
    <property type="evidence" value="ECO:0007669"/>
    <property type="project" value="UniProtKB-UniRule"/>
</dbReference>
<feature type="compositionally biased region" description="Low complexity" evidence="10">
    <location>
        <begin position="394"/>
        <end position="414"/>
    </location>
</feature>
<feature type="binding site" evidence="9">
    <location>
        <position position="41"/>
    </location>
    <ligand>
        <name>ATP</name>
        <dbReference type="ChEBI" id="CHEBI:30616"/>
    </ligand>
</feature>
<evidence type="ECO:0000259" key="11">
    <source>
        <dbReference type="PROSITE" id="PS50011"/>
    </source>
</evidence>
<organism evidence="13">
    <name type="scientific">Tolypothrix bouteillei VB521301</name>
    <dbReference type="NCBI Taxonomy" id="1479485"/>
    <lineage>
        <taxon>Bacteria</taxon>
        <taxon>Bacillati</taxon>
        <taxon>Cyanobacteriota</taxon>
        <taxon>Cyanophyceae</taxon>
        <taxon>Nostocales</taxon>
        <taxon>Tolypothrichaceae</taxon>
        <taxon>Tolypothrix</taxon>
    </lineage>
</organism>
<evidence type="ECO:0000256" key="5">
    <source>
        <dbReference type="ARBA" id="ARBA00022777"/>
    </source>
</evidence>
<name>A0A0C1R3N4_9CYAN</name>
<comment type="caution">
    <text evidence="13">The sequence shown here is derived from an EMBL/GenBank/DDBJ whole genome shotgun (WGS) entry which is preliminary data.</text>
</comment>
<keyword evidence="6 9" id="KW-0067">ATP-binding</keyword>
<proteinExistence type="predicted"/>
<keyword evidence="4 9" id="KW-0547">Nucleotide-binding</keyword>